<dbReference type="PANTHER" id="PTHR44591:SF14">
    <property type="entry name" value="PROTEIN PILG"/>
    <property type="match status" value="1"/>
</dbReference>
<evidence type="ECO:0000256" key="2">
    <source>
        <dbReference type="ARBA" id="ARBA00023012"/>
    </source>
</evidence>
<dbReference type="SUPFAM" id="SSF117130">
    <property type="entry name" value="CsrA-like"/>
    <property type="match status" value="1"/>
</dbReference>
<dbReference type="EMBL" id="VRLW01000001">
    <property type="protein sequence ID" value="KAA1262470.1"/>
    <property type="molecule type" value="Genomic_DNA"/>
</dbReference>
<keyword evidence="3" id="KW-0810">Translation regulation</keyword>
<keyword evidence="2" id="KW-0902">Two-component regulatory system</keyword>
<feature type="modified residue" description="4-aspartylphosphate" evidence="4">
    <location>
        <position position="186"/>
    </location>
</feature>
<dbReference type="OrthoDB" id="292005at2"/>
<evidence type="ECO:0000256" key="4">
    <source>
        <dbReference type="PROSITE-ProRule" id="PRU00169"/>
    </source>
</evidence>
<comment type="subunit">
    <text evidence="3">Homodimer; the beta-strands of each monomer intercalate to form a hydrophobic core, while the alpha-helices form wings that extend away from the core.</text>
</comment>
<dbReference type="InterPro" id="IPR011006">
    <property type="entry name" value="CheY-like_superfamily"/>
</dbReference>
<evidence type="ECO:0000259" key="5">
    <source>
        <dbReference type="PROSITE" id="PS50110"/>
    </source>
</evidence>
<protein>
    <recommendedName>
        <fullName evidence="3">Translational regulator CsrA</fullName>
    </recommendedName>
</protein>
<dbReference type="InterPro" id="IPR001789">
    <property type="entry name" value="Sig_transdc_resp-reg_receiver"/>
</dbReference>
<evidence type="ECO:0000256" key="3">
    <source>
        <dbReference type="HAMAP-Rule" id="MF_00167"/>
    </source>
</evidence>
<dbReference type="SMART" id="SM00448">
    <property type="entry name" value="REC"/>
    <property type="match status" value="1"/>
</dbReference>
<dbReference type="GO" id="GO:0000160">
    <property type="term" value="P:phosphorelay signal transduction system"/>
    <property type="evidence" value="ECO:0007669"/>
    <property type="project" value="UniProtKB-KW"/>
</dbReference>
<dbReference type="Proteomes" id="UP000322699">
    <property type="component" value="Unassembled WGS sequence"/>
</dbReference>
<evidence type="ECO:0000313" key="7">
    <source>
        <dbReference type="Proteomes" id="UP000322699"/>
    </source>
</evidence>
<dbReference type="GO" id="GO:0005737">
    <property type="term" value="C:cytoplasm"/>
    <property type="evidence" value="ECO:0007669"/>
    <property type="project" value="UniProtKB-SubCell"/>
</dbReference>
<dbReference type="GO" id="GO:0006402">
    <property type="term" value="P:mRNA catabolic process"/>
    <property type="evidence" value="ECO:0007669"/>
    <property type="project" value="InterPro"/>
</dbReference>
<evidence type="ECO:0000256" key="1">
    <source>
        <dbReference type="ARBA" id="ARBA00022553"/>
    </source>
</evidence>
<gene>
    <name evidence="6" type="primary">pleD_5</name>
    <name evidence="3" type="synonym">csrA</name>
    <name evidence="6" type="ORF">LF1_50350</name>
</gene>
<sequence>MLVLSRQAQETIVFPSLGISVQVLRCSQNNVRIGIDAPREIAVLRGEIQDQEVSSGATRIAANLIAKSTLPNLRQTINEAAATLNQLHLLADAPSNPKCEAAIFKLFDDLRKLDSQVTCLSKPDLSEPQGDSQRAVRALLVDDNDNELRLLSSYLEVKGIEVTTANNGQVALQQMANCEPDIVLLDMSMPQFDGRWTIDQIRGDRQLENMPVFAVSGTDQADSDVEVGPQGVNGWFRKPLNPADLIHEITNSCASHQAVLN</sequence>
<dbReference type="SUPFAM" id="SSF52172">
    <property type="entry name" value="CheY-like"/>
    <property type="match status" value="1"/>
</dbReference>
<comment type="caution">
    <text evidence="6">The sequence shown here is derived from an EMBL/GenBank/DDBJ whole genome shotgun (WGS) entry which is preliminary data.</text>
</comment>
<dbReference type="InterPro" id="IPR036107">
    <property type="entry name" value="CsrA_sf"/>
</dbReference>
<dbReference type="InterPro" id="IPR003751">
    <property type="entry name" value="CsrA"/>
</dbReference>
<dbReference type="Gene3D" id="2.60.40.4380">
    <property type="entry name" value="Translational regulator CsrA"/>
    <property type="match status" value="1"/>
</dbReference>
<dbReference type="Pfam" id="PF02599">
    <property type="entry name" value="CsrA"/>
    <property type="match status" value="1"/>
</dbReference>
<organism evidence="6 7">
    <name type="scientific">Rubripirellula obstinata</name>
    <dbReference type="NCBI Taxonomy" id="406547"/>
    <lineage>
        <taxon>Bacteria</taxon>
        <taxon>Pseudomonadati</taxon>
        <taxon>Planctomycetota</taxon>
        <taxon>Planctomycetia</taxon>
        <taxon>Pirellulales</taxon>
        <taxon>Pirellulaceae</taxon>
        <taxon>Rubripirellula</taxon>
    </lineage>
</organism>
<dbReference type="Gene3D" id="3.40.50.2300">
    <property type="match status" value="1"/>
</dbReference>
<dbReference type="Pfam" id="PF00072">
    <property type="entry name" value="Response_reg"/>
    <property type="match status" value="1"/>
</dbReference>
<dbReference type="InterPro" id="IPR050595">
    <property type="entry name" value="Bact_response_regulator"/>
</dbReference>
<dbReference type="PROSITE" id="PS50110">
    <property type="entry name" value="RESPONSE_REGULATORY"/>
    <property type="match status" value="1"/>
</dbReference>
<accession>A0A5B1CS29</accession>
<keyword evidence="3" id="KW-0694">RNA-binding</keyword>
<dbReference type="GO" id="GO:0044781">
    <property type="term" value="P:bacterial-type flagellum organization"/>
    <property type="evidence" value="ECO:0007669"/>
    <property type="project" value="UniProtKB-KW"/>
</dbReference>
<dbReference type="CDD" id="cd00156">
    <property type="entry name" value="REC"/>
    <property type="match status" value="1"/>
</dbReference>
<dbReference type="GO" id="GO:0048027">
    <property type="term" value="F:mRNA 5'-UTR binding"/>
    <property type="evidence" value="ECO:0007669"/>
    <property type="project" value="UniProtKB-UniRule"/>
</dbReference>
<feature type="domain" description="Response regulatory" evidence="5">
    <location>
        <begin position="137"/>
        <end position="253"/>
    </location>
</feature>
<dbReference type="AlphaFoldDB" id="A0A5B1CS29"/>
<comment type="function">
    <text evidence="3">A translational regulator that binds mRNA to regulate translation initiation and/or mRNA stability. Usually binds in the 5'-UTR at or near the Shine-Dalgarno sequence preventing ribosome-binding, thus repressing translation. Its main target seems to be the major flagellin gene, while its function is anatagonized by FliW.</text>
</comment>
<keyword evidence="3" id="KW-1005">Bacterial flagellum biogenesis</keyword>
<dbReference type="GO" id="GO:0006109">
    <property type="term" value="P:regulation of carbohydrate metabolic process"/>
    <property type="evidence" value="ECO:0007669"/>
    <property type="project" value="InterPro"/>
</dbReference>
<reference evidence="6 7" key="1">
    <citation type="submission" date="2019-08" db="EMBL/GenBank/DDBJ databases">
        <title>Deep-cultivation of Planctomycetes and their phenomic and genomic characterization uncovers novel biology.</title>
        <authorList>
            <person name="Wiegand S."/>
            <person name="Jogler M."/>
            <person name="Boedeker C."/>
            <person name="Pinto D."/>
            <person name="Vollmers J."/>
            <person name="Rivas-Marin E."/>
            <person name="Kohn T."/>
            <person name="Peeters S.H."/>
            <person name="Heuer A."/>
            <person name="Rast P."/>
            <person name="Oberbeckmann S."/>
            <person name="Bunk B."/>
            <person name="Jeske O."/>
            <person name="Meyerdierks A."/>
            <person name="Storesund J.E."/>
            <person name="Kallscheuer N."/>
            <person name="Luecker S."/>
            <person name="Lage O.M."/>
            <person name="Pohl T."/>
            <person name="Merkel B.J."/>
            <person name="Hornburger P."/>
            <person name="Mueller R.-W."/>
            <person name="Bruemmer F."/>
            <person name="Labrenz M."/>
            <person name="Spormann A.M."/>
            <person name="Op Den Camp H."/>
            <person name="Overmann J."/>
            <person name="Amann R."/>
            <person name="Jetten M.S.M."/>
            <person name="Mascher T."/>
            <person name="Medema M.H."/>
            <person name="Devos D.P."/>
            <person name="Kaster A.-K."/>
            <person name="Ovreas L."/>
            <person name="Rohde M."/>
            <person name="Galperin M.Y."/>
            <person name="Jogler C."/>
        </authorList>
    </citation>
    <scope>NUCLEOTIDE SEQUENCE [LARGE SCALE GENOMIC DNA]</scope>
    <source>
        <strain evidence="6 7">LF1</strain>
    </source>
</reference>
<dbReference type="GO" id="GO:0045947">
    <property type="term" value="P:negative regulation of translational initiation"/>
    <property type="evidence" value="ECO:0007669"/>
    <property type="project" value="UniProtKB-UniRule"/>
</dbReference>
<keyword evidence="3" id="KW-0678">Repressor</keyword>
<keyword evidence="3" id="KW-0963">Cytoplasm</keyword>
<dbReference type="RefSeq" id="WP_084423020.1">
    <property type="nucleotide sequence ID" value="NZ_LWSK01000262.1"/>
</dbReference>
<dbReference type="HAMAP" id="MF_00167">
    <property type="entry name" value="CsrA"/>
    <property type="match status" value="1"/>
</dbReference>
<name>A0A5B1CS29_9BACT</name>
<keyword evidence="1 4" id="KW-0597">Phosphoprotein</keyword>
<proteinExistence type="inferred from homology"/>
<comment type="similarity">
    <text evidence="3">Belongs to the CsrA/RsmA family.</text>
</comment>
<dbReference type="PANTHER" id="PTHR44591">
    <property type="entry name" value="STRESS RESPONSE REGULATOR PROTEIN 1"/>
    <property type="match status" value="1"/>
</dbReference>
<keyword evidence="7" id="KW-1185">Reference proteome</keyword>
<evidence type="ECO:0000313" key="6">
    <source>
        <dbReference type="EMBL" id="KAA1262470.1"/>
    </source>
</evidence>
<dbReference type="GO" id="GO:1902208">
    <property type="term" value="P:regulation of bacterial-type flagellum assembly"/>
    <property type="evidence" value="ECO:0007669"/>
    <property type="project" value="UniProtKB-UniRule"/>
</dbReference>
<comment type="subcellular location">
    <subcellularLocation>
        <location evidence="3">Cytoplasm</location>
    </subcellularLocation>
</comment>